<dbReference type="PROSITE" id="PS51318">
    <property type="entry name" value="TAT"/>
    <property type="match status" value="1"/>
</dbReference>
<gene>
    <name evidence="2" type="ORF">ACFO9K_04030</name>
</gene>
<reference evidence="2 3" key="1">
    <citation type="journal article" date="2019" name="Int. J. Syst. Evol. Microbiol.">
        <title>The Global Catalogue of Microorganisms (GCM) 10K type strain sequencing project: providing services to taxonomists for standard genome sequencing and annotation.</title>
        <authorList>
            <consortium name="The Broad Institute Genomics Platform"/>
            <consortium name="The Broad Institute Genome Sequencing Center for Infectious Disease"/>
            <person name="Wu L."/>
            <person name="Ma J."/>
        </authorList>
    </citation>
    <scope>NUCLEOTIDE SEQUENCE [LARGE SCALE GENOMIC DNA]</scope>
    <source>
        <strain evidence="2 3">XZYJ18</strain>
    </source>
</reference>
<dbReference type="AlphaFoldDB" id="A0ABD5PYS5"/>
<dbReference type="EMBL" id="JBHSHT010000001">
    <property type="protein sequence ID" value="MFC4823424.1"/>
    <property type="molecule type" value="Genomic_DNA"/>
</dbReference>
<dbReference type="InterPro" id="IPR006311">
    <property type="entry name" value="TAT_signal"/>
</dbReference>
<dbReference type="GeneID" id="73045525"/>
<feature type="compositionally biased region" description="Basic and acidic residues" evidence="1">
    <location>
        <begin position="260"/>
        <end position="270"/>
    </location>
</feature>
<name>A0ABD5PYS5_9EURY</name>
<evidence type="ECO:0000313" key="3">
    <source>
        <dbReference type="Proteomes" id="UP001595945"/>
    </source>
</evidence>
<dbReference type="SUPFAM" id="SSF51126">
    <property type="entry name" value="Pectin lyase-like"/>
    <property type="match status" value="1"/>
</dbReference>
<organism evidence="2 3">
    <name type="scientific">Halorussus aquaticus</name>
    <dbReference type="NCBI Taxonomy" id="2953748"/>
    <lineage>
        <taxon>Archaea</taxon>
        <taxon>Methanobacteriati</taxon>
        <taxon>Methanobacteriota</taxon>
        <taxon>Stenosarchaea group</taxon>
        <taxon>Halobacteria</taxon>
        <taxon>Halobacteriales</taxon>
        <taxon>Haladaptataceae</taxon>
        <taxon>Halorussus</taxon>
    </lineage>
</organism>
<evidence type="ECO:0000313" key="2">
    <source>
        <dbReference type="EMBL" id="MFC4823424.1"/>
    </source>
</evidence>
<evidence type="ECO:0000256" key="1">
    <source>
        <dbReference type="SAM" id="MobiDB-lite"/>
    </source>
</evidence>
<protein>
    <recommendedName>
        <fullName evidence="4">Right handed beta helix region</fullName>
    </recommendedName>
</protein>
<evidence type="ECO:0008006" key="4">
    <source>
        <dbReference type="Google" id="ProtNLM"/>
    </source>
</evidence>
<accession>A0ABD5PYS5</accession>
<feature type="region of interest" description="Disordered" evidence="1">
    <location>
        <begin position="253"/>
        <end position="325"/>
    </location>
</feature>
<proteinExistence type="predicted"/>
<keyword evidence="3" id="KW-1185">Reference proteome</keyword>
<dbReference type="RefSeq" id="WP_254267103.1">
    <property type="nucleotide sequence ID" value="NZ_CP100400.1"/>
</dbReference>
<comment type="caution">
    <text evidence="2">The sequence shown here is derived from an EMBL/GenBank/DDBJ whole genome shotgun (WGS) entry which is preliminary data.</text>
</comment>
<dbReference type="InterPro" id="IPR011050">
    <property type="entry name" value="Pectin_lyase_fold/virulence"/>
</dbReference>
<sequence>MARDETARESEQRDVTVDRRSFLGVAGAGVTAALGVGTLSSASDAVNAAEYRTVTVSAGNTRTFDVGSGETLENLLIDMTADGASAKIYANGDGWTVRNVAFKGNHPGGHYLFTPAVSKGGTATVENLYMGDGQTAGSGKGGIWVNGHDHYGTLNFRNVHIAHFIDNGLYGTDPGYSYHGSHGGVVNVYDSYFDSNNIANIRVGSIDGRTCYVDNCVVKGGTTRPCDVGCSSPGATNSRGVWAWWGPVEVSNSDIGSSPARREQDSRAGDPEIISKNTRWGSEADTSRVPSGVPMTAEEAASGTSSASSGGSGSEPTTSDSDSDASGTVLELVAGSNTSSVSYEFTVEGSVTKRTSAGDVAAEGNDSTTDNGDGTVTVSGVAGNGYGDSFLVDGDVVSMALDESDWTLRWDGQEVSVSDLVLSNKLVIDGSNTPGVASTYTFEVSGEARKSAALGSVNDHDTVSDGQISGRVIGGKDGFRFSGEITAFRLDGPATVNVEDGS</sequence>
<feature type="compositionally biased region" description="Low complexity" evidence="1">
    <location>
        <begin position="296"/>
        <end position="325"/>
    </location>
</feature>
<dbReference type="Proteomes" id="UP001595945">
    <property type="component" value="Unassembled WGS sequence"/>
</dbReference>